<proteinExistence type="predicted"/>
<keyword evidence="4 10" id="KW-0808">Transferase</keyword>
<dbReference type="EC" id="2.1.1.103" evidence="5"/>
<comment type="catalytic activity">
    <reaction evidence="8">
        <text>N-methylethanolamine phosphate + S-adenosyl-L-methionine = N,N-dimethylethanolamine phosphate + S-adenosyl-L-homocysteine + H(+)</text>
        <dbReference type="Rhea" id="RHEA:25321"/>
        <dbReference type="ChEBI" id="CHEBI:15378"/>
        <dbReference type="ChEBI" id="CHEBI:57781"/>
        <dbReference type="ChEBI" id="CHEBI:57856"/>
        <dbReference type="ChEBI" id="CHEBI:58641"/>
        <dbReference type="ChEBI" id="CHEBI:59789"/>
        <dbReference type="EC" id="2.1.1.103"/>
    </reaction>
    <physiologicalReaction direction="left-to-right" evidence="8">
        <dbReference type="Rhea" id="RHEA:25322"/>
    </physiologicalReaction>
</comment>
<dbReference type="Proteomes" id="UP000326289">
    <property type="component" value="Unassembled WGS sequence"/>
</dbReference>
<evidence type="ECO:0000256" key="5">
    <source>
        <dbReference type="ARBA" id="ARBA00035674"/>
    </source>
</evidence>
<dbReference type="SUPFAM" id="SSF53335">
    <property type="entry name" value="S-adenosyl-L-methionine-dependent methyltransferases"/>
    <property type="match status" value="1"/>
</dbReference>
<comment type="pathway">
    <text evidence="2">Lipid metabolism.</text>
</comment>
<feature type="domain" description="Methyltransferase" evidence="9">
    <location>
        <begin position="44"/>
        <end position="134"/>
    </location>
</feature>
<dbReference type="EMBL" id="ML732816">
    <property type="protein sequence ID" value="KAB8271466.1"/>
    <property type="molecule type" value="Genomic_DNA"/>
</dbReference>
<organism evidence="10 11">
    <name type="scientific">Aspergillus minisclerotigenes</name>
    <dbReference type="NCBI Taxonomy" id="656917"/>
    <lineage>
        <taxon>Eukaryota</taxon>
        <taxon>Fungi</taxon>
        <taxon>Dikarya</taxon>
        <taxon>Ascomycota</taxon>
        <taxon>Pezizomycotina</taxon>
        <taxon>Eurotiomycetes</taxon>
        <taxon>Eurotiomycetidae</taxon>
        <taxon>Eurotiales</taxon>
        <taxon>Aspergillaceae</taxon>
        <taxon>Aspergillus</taxon>
        <taxon>Aspergillus subgen. Circumdati</taxon>
    </lineage>
</organism>
<accession>A0A5N6IXZ9</accession>
<evidence type="ECO:0000256" key="1">
    <source>
        <dbReference type="ARBA" id="ARBA00004969"/>
    </source>
</evidence>
<name>A0A5N6IXZ9_9EURO</name>
<evidence type="ECO:0000256" key="7">
    <source>
        <dbReference type="ARBA" id="ARBA00047622"/>
    </source>
</evidence>
<keyword evidence="3 10" id="KW-0489">Methyltransferase</keyword>
<evidence type="ECO:0000256" key="8">
    <source>
        <dbReference type="ARBA" id="ARBA00047841"/>
    </source>
</evidence>
<comment type="catalytic activity">
    <reaction evidence="6">
        <text>N,N-dimethylethanolamine phosphate + S-adenosyl-L-methionine = phosphocholine + S-adenosyl-L-homocysteine + H(+)</text>
        <dbReference type="Rhea" id="RHEA:25325"/>
        <dbReference type="ChEBI" id="CHEBI:15378"/>
        <dbReference type="ChEBI" id="CHEBI:57856"/>
        <dbReference type="ChEBI" id="CHEBI:58641"/>
        <dbReference type="ChEBI" id="CHEBI:59789"/>
        <dbReference type="ChEBI" id="CHEBI:295975"/>
        <dbReference type="EC" id="2.1.1.103"/>
    </reaction>
    <physiologicalReaction direction="left-to-right" evidence="6">
        <dbReference type="Rhea" id="RHEA:25326"/>
    </physiologicalReaction>
</comment>
<evidence type="ECO:0000256" key="3">
    <source>
        <dbReference type="ARBA" id="ARBA00022603"/>
    </source>
</evidence>
<dbReference type="GO" id="GO:0032259">
    <property type="term" value="P:methylation"/>
    <property type="evidence" value="ECO:0007669"/>
    <property type="project" value="UniProtKB-KW"/>
</dbReference>
<comment type="pathway">
    <text evidence="1">Phospholipid metabolism; phosphatidylcholine biosynthesis.</text>
</comment>
<evidence type="ECO:0000313" key="11">
    <source>
        <dbReference type="Proteomes" id="UP000326289"/>
    </source>
</evidence>
<evidence type="ECO:0000256" key="4">
    <source>
        <dbReference type="ARBA" id="ARBA00022679"/>
    </source>
</evidence>
<reference evidence="10 11" key="1">
    <citation type="submission" date="2019-04" db="EMBL/GenBank/DDBJ databases">
        <title>Fungal friends and foes A comparative genomics study of 23 Aspergillus species from section Flavi.</title>
        <authorList>
            <consortium name="DOE Joint Genome Institute"/>
            <person name="Kjaerbolling I."/>
            <person name="Vesth T.C."/>
            <person name="Frisvad J.C."/>
            <person name="Nybo J.L."/>
            <person name="Theobald S."/>
            <person name="Kildgaard S."/>
            <person name="Petersen T.I."/>
            <person name="Kuo A."/>
            <person name="Sato A."/>
            <person name="Lyhne E.K."/>
            <person name="Kogle M.E."/>
            <person name="Wiebenga A."/>
            <person name="Kun R.S."/>
            <person name="Lubbers R.J."/>
            <person name="Makela M.R."/>
            <person name="Barry K."/>
            <person name="Chovatia M."/>
            <person name="Clum A."/>
            <person name="Daum C."/>
            <person name="Haridas S."/>
            <person name="He G."/>
            <person name="LaButti K."/>
            <person name="Lipzen A."/>
            <person name="Mondo S."/>
            <person name="Pangilinan J."/>
            <person name="Riley R."/>
            <person name="Salamov A."/>
            <person name="Simmons B.A."/>
            <person name="Magnuson J.K."/>
            <person name="Henrissat B."/>
            <person name="Mortensen U.H."/>
            <person name="Larsen T.O."/>
            <person name="De vries R.P."/>
            <person name="Grigoriev I.V."/>
            <person name="Machida M."/>
            <person name="Baker S.E."/>
            <person name="Andersen M.R."/>
        </authorList>
    </citation>
    <scope>NUCLEOTIDE SEQUENCE [LARGE SCALE GENOMIC DNA]</scope>
    <source>
        <strain evidence="10 11">CBS 117635</strain>
    </source>
</reference>
<comment type="catalytic activity">
    <reaction evidence="7">
        <text>phosphoethanolamine + S-adenosyl-L-methionine = N-methylethanolamine phosphate + S-adenosyl-L-homocysteine + H(+)</text>
        <dbReference type="Rhea" id="RHEA:20365"/>
        <dbReference type="ChEBI" id="CHEBI:15378"/>
        <dbReference type="ChEBI" id="CHEBI:57781"/>
        <dbReference type="ChEBI" id="CHEBI:57856"/>
        <dbReference type="ChEBI" id="CHEBI:58190"/>
        <dbReference type="ChEBI" id="CHEBI:59789"/>
        <dbReference type="EC" id="2.1.1.103"/>
    </reaction>
    <physiologicalReaction direction="left-to-right" evidence="7">
        <dbReference type="Rhea" id="RHEA:20366"/>
    </physiologicalReaction>
</comment>
<dbReference type="GO" id="GO:0000234">
    <property type="term" value="F:phosphoethanolamine N-methyltransferase activity"/>
    <property type="evidence" value="ECO:0007669"/>
    <property type="project" value="UniProtKB-EC"/>
</dbReference>
<evidence type="ECO:0000313" key="10">
    <source>
        <dbReference type="EMBL" id="KAB8271466.1"/>
    </source>
</evidence>
<evidence type="ECO:0000259" key="9">
    <source>
        <dbReference type="Pfam" id="PF13649"/>
    </source>
</evidence>
<dbReference type="Gene3D" id="3.40.50.150">
    <property type="entry name" value="Vaccinia Virus protein VP39"/>
    <property type="match status" value="1"/>
</dbReference>
<protein>
    <recommendedName>
        <fullName evidence="5">phosphoethanolamine N-methyltransferase</fullName>
        <ecNumber evidence="5">2.1.1.103</ecNumber>
    </recommendedName>
</protein>
<sequence>MPKEQDADFYSSLGENYETAFGHDTGLIEFTKRAMSYLPAQAHVLDVGCGTGKPVAKSLHEAGHSVTGIDISEVMVKLSQRAVPTGLFEVADMRTYTPDRPLNAVFNMLSLFALSRDDIEAMVPRWSQWLPVGGVVTVGTIAAEDCHPETKGSGYDADGLGARKIPFRFMANDITLDLLTRKGWEKILVEHGFVILETMTDTFAPPPEAGCDEEAHYFIVAKKIQ</sequence>
<dbReference type="AlphaFoldDB" id="A0A5N6IXZ9"/>
<dbReference type="PANTHER" id="PTHR44307">
    <property type="entry name" value="PHOSPHOETHANOLAMINE METHYLTRANSFERASE"/>
    <property type="match status" value="1"/>
</dbReference>
<keyword evidence="11" id="KW-1185">Reference proteome</keyword>
<gene>
    <name evidence="10" type="ORF">BDV30DRAFT_240441</name>
</gene>
<dbReference type="CDD" id="cd02440">
    <property type="entry name" value="AdoMet_MTases"/>
    <property type="match status" value="1"/>
</dbReference>
<evidence type="ECO:0000256" key="2">
    <source>
        <dbReference type="ARBA" id="ARBA00005189"/>
    </source>
</evidence>
<dbReference type="InterPro" id="IPR041698">
    <property type="entry name" value="Methyltransf_25"/>
</dbReference>
<dbReference type="Pfam" id="PF13649">
    <property type="entry name" value="Methyltransf_25"/>
    <property type="match status" value="1"/>
</dbReference>
<evidence type="ECO:0000256" key="6">
    <source>
        <dbReference type="ARBA" id="ARBA00047619"/>
    </source>
</evidence>
<dbReference type="InterPro" id="IPR029063">
    <property type="entry name" value="SAM-dependent_MTases_sf"/>
</dbReference>
<dbReference type="PANTHER" id="PTHR44307:SF2">
    <property type="entry name" value="PHOSPHOETHANOLAMINE METHYLTRANSFERASE ISOFORM X1"/>
    <property type="match status" value="1"/>
</dbReference>